<dbReference type="AlphaFoldDB" id="A0A8H4J6W5"/>
<accession>A0A8H4J6W5</accession>
<organism evidence="1 2">
    <name type="scientific">Botryosphaeria dothidea</name>
    <dbReference type="NCBI Taxonomy" id="55169"/>
    <lineage>
        <taxon>Eukaryota</taxon>
        <taxon>Fungi</taxon>
        <taxon>Dikarya</taxon>
        <taxon>Ascomycota</taxon>
        <taxon>Pezizomycotina</taxon>
        <taxon>Dothideomycetes</taxon>
        <taxon>Dothideomycetes incertae sedis</taxon>
        <taxon>Botryosphaeriales</taxon>
        <taxon>Botryosphaeriaceae</taxon>
        <taxon>Botryosphaeria</taxon>
    </lineage>
</organism>
<keyword evidence="1" id="KW-0456">Lyase</keyword>
<proteinExistence type="predicted"/>
<keyword evidence="2" id="KW-1185">Reference proteome</keyword>
<gene>
    <name evidence="1" type="ORF">GTA08_BOTSDO00409</name>
</gene>
<dbReference type="EMBL" id="WWBZ02000001">
    <property type="protein sequence ID" value="KAF4314420.1"/>
    <property type="molecule type" value="Genomic_DNA"/>
</dbReference>
<dbReference type="GO" id="GO:0016829">
    <property type="term" value="F:lyase activity"/>
    <property type="evidence" value="ECO:0007669"/>
    <property type="project" value="UniProtKB-KW"/>
</dbReference>
<sequence>MVTKIVLEESLGLWLLANARMIKAERCKLKTMKPPTLIKPQEYSSVLPYKNPELPFLGRRYNNNSKALIESWKKQQK</sequence>
<dbReference type="OrthoDB" id="3890669at2759"/>
<evidence type="ECO:0000313" key="1">
    <source>
        <dbReference type="EMBL" id="KAF4314420.1"/>
    </source>
</evidence>
<comment type="caution">
    <text evidence="1">The sequence shown here is derived from an EMBL/GenBank/DDBJ whole genome shotgun (WGS) entry which is preliminary data.</text>
</comment>
<dbReference type="Proteomes" id="UP000572817">
    <property type="component" value="Unassembled WGS sequence"/>
</dbReference>
<evidence type="ECO:0000313" key="2">
    <source>
        <dbReference type="Proteomes" id="UP000572817"/>
    </source>
</evidence>
<protein>
    <submittedName>
        <fullName evidence="1">Pectate lyase catalytic</fullName>
    </submittedName>
</protein>
<name>A0A8H4J6W5_9PEZI</name>
<reference evidence="1" key="1">
    <citation type="submission" date="2020-04" db="EMBL/GenBank/DDBJ databases">
        <title>Genome Assembly and Annotation of Botryosphaeria dothidea sdau 11-99, a Latent Pathogen of Apple Fruit Ring Rot in China.</title>
        <authorList>
            <person name="Yu C."/>
            <person name="Diao Y."/>
            <person name="Lu Q."/>
            <person name="Zhao J."/>
            <person name="Cui S."/>
            <person name="Peng C."/>
            <person name="He B."/>
            <person name="Liu H."/>
        </authorList>
    </citation>
    <scope>NUCLEOTIDE SEQUENCE [LARGE SCALE GENOMIC DNA]</scope>
    <source>
        <strain evidence="1">Sdau11-99</strain>
    </source>
</reference>